<evidence type="ECO:0000313" key="1">
    <source>
        <dbReference type="EMBL" id="MBX33344.1"/>
    </source>
</evidence>
<reference evidence="1" key="1">
    <citation type="submission" date="2018-02" db="EMBL/GenBank/DDBJ databases">
        <title>Rhizophora mucronata_Transcriptome.</title>
        <authorList>
            <person name="Meera S.P."/>
            <person name="Sreeshan A."/>
            <person name="Augustine A."/>
        </authorList>
    </citation>
    <scope>NUCLEOTIDE SEQUENCE</scope>
    <source>
        <tissue evidence="1">Leaf</tissue>
    </source>
</reference>
<dbReference type="AlphaFoldDB" id="A0A2P2MSY3"/>
<name>A0A2P2MSY3_RHIMU</name>
<organism evidence="1">
    <name type="scientific">Rhizophora mucronata</name>
    <name type="common">Asiatic mangrove</name>
    <dbReference type="NCBI Taxonomy" id="61149"/>
    <lineage>
        <taxon>Eukaryota</taxon>
        <taxon>Viridiplantae</taxon>
        <taxon>Streptophyta</taxon>
        <taxon>Embryophyta</taxon>
        <taxon>Tracheophyta</taxon>
        <taxon>Spermatophyta</taxon>
        <taxon>Magnoliopsida</taxon>
        <taxon>eudicotyledons</taxon>
        <taxon>Gunneridae</taxon>
        <taxon>Pentapetalae</taxon>
        <taxon>rosids</taxon>
        <taxon>fabids</taxon>
        <taxon>Malpighiales</taxon>
        <taxon>Rhizophoraceae</taxon>
        <taxon>Rhizophora</taxon>
    </lineage>
</organism>
<dbReference type="EMBL" id="GGEC01052860">
    <property type="protein sequence ID" value="MBX33344.1"/>
    <property type="molecule type" value="Transcribed_RNA"/>
</dbReference>
<proteinExistence type="predicted"/>
<protein>
    <submittedName>
        <fullName evidence="1">Uncharacterized protein</fullName>
    </submittedName>
</protein>
<sequence length="106" mass="10701">MPSSLFVSSATSCGMLSLDTKWETCTSASSIGASSKPITCVASITGVALISSEHITASSVISFIVSPDSSSSARLVTAGLSLLSSSTFSPFASFVSNICFSMDDAA</sequence>
<accession>A0A2P2MSY3</accession>